<comment type="similarity">
    <text evidence="2 7">Belongs to the FlgA family.</text>
</comment>
<dbReference type="Pfam" id="PF17656">
    <property type="entry name" value="ChapFlgA_N"/>
    <property type="match status" value="1"/>
</dbReference>
<feature type="signal peptide" evidence="7">
    <location>
        <begin position="1"/>
        <end position="23"/>
    </location>
</feature>
<evidence type="ECO:0000256" key="7">
    <source>
        <dbReference type="RuleBase" id="RU362063"/>
    </source>
</evidence>
<dbReference type="Gene3D" id="2.30.30.760">
    <property type="match status" value="1"/>
</dbReference>
<dbReference type="PANTHER" id="PTHR36307">
    <property type="entry name" value="FLAGELLA BASAL BODY P-RING FORMATION PROTEIN FLGA"/>
    <property type="match status" value="1"/>
</dbReference>
<dbReference type="Proteomes" id="UP001234343">
    <property type="component" value="Unassembled WGS sequence"/>
</dbReference>
<keyword evidence="10" id="KW-1185">Reference proteome</keyword>
<dbReference type="Pfam" id="PF13144">
    <property type="entry name" value="ChapFlgA"/>
    <property type="match status" value="1"/>
</dbReference>
<organism evidence="9 10">
    <name type="scientific">Alteromonas arenosi</name>
    <dbReference type="NCBI Taxonomy" id="3055817"/>
    <lineage>
        <taxon>Bacteria</taxon>
        <taxon>Pseudomonadati</taxon>
        <taxon>Pseudomonadota</taxon>
        <taxon>Gammaproteobacteria</taxon>
        <taxon>Alteromonadales</taxon>
        <taxon>Alteromonadaceae</taxon>
        <taxon>Alteromonas/Salinimonas group</taxon>
        <taxon>Alteromonas</taxon>
    </lineage>
</organism>
<evidence type="ECO:0000256" key="1">
    <source>
        <dbReference type="ARBA" id="ARBA00004418"/>
    </source>
</evidence>
<evidence type="ECO:0000256" key="5">
    <source>
        <dbReference type="ARBA" id="ARBA00022764"/>
    </source>
</evidence>
<keyword evidence="9" id="KW-0969">Cilium</keyword>
<keyword evidence="5 7" id="KW-0574">Periplasm</keyword>
<accession>A0ABT7SXA1</accession>
<evidence type="ECO:0000256" key="3">
    <source>
        <dbReference type="ARBA" id="ARBA00014754"/>
    </source>
</evidence>
<evidence type="ECO:0000256" key="2">
    <source>
        <dbReference type="ARBA" id="ARBA00010474"/>
    </source>
</evidence>
<proteinExistence type="inferred from homology"/>
<keyword evidence="9" id="KW-0282">Flagellum</keyword>
<dbReference type="PANTHER" id="PTHR36307:SF1">
    <property type="entry name" value="FLAGELLA BASAL BODY P-RING FORMATION PROTEIN FLGA"/>
    <property type="match status" value="1"/>
</dbReference>
<dbReference type="EMBL" id="JAUCBP010000006">
    <property type="protein sequence ID" value="MDM7860177.1"/>
    <property type="molecule type" value="Genomic_DNA"/>
</dbReference>
<sequence length="246" mass="27148">MKNFKQLMLLCGLSLASNPFSHAQMPVDNATSLATPHEMLVEQVQQFVTQVVSNSADPLAADPNKRTTVDVFPIDKRVRIPQCPTGYEFSLTDNALTNSYATVKVECDATQWYLFVNAKIEQLQRVVVTAEMLSPDSILTQQNLRFADIKTNSLRHSIFVDINHLVGARVKYRVRPGQPITPNMVCFVCKGDLITLSAETEGLRISTKGIAQQDGNIGDTIQVMNSRSEKIVLAKVRAVDTAVVGI</sequence>
<reference evidence="9 10" key="1">
    <citation type="submission" date="2023-06" db="EMBL/GenBank/DDBJ databases">
        <title>Alteromonas sp. ASW11-36 isolated from intertidal sand.</title>
        <authorList>
            <person name="Li Y."/>
        </authorList>
    </citation>
    <scope>NUCLEOTIDE SEQUENCE [LARGE SCALE GENOMIC DNA]</scope>
    <source>
        <strain evidence="9 10">ASW11-36</strain>
    </source>
</reference>
<dbReference type="InterPro" id="IPR013974">
    <property type="entry name" value="SAF"/>
</dbReference>
<dbReference type="CDD" id="cd11614">
    <property type="entry name" value="SAF_CpaB_FlgA_like"/>
    <property type="match status" value="1"/>
</dbReference>
<evidence type="ECO:0000313" key="10">
    <source>
        <dbReference type="Proteomes" id="UP001234343"/>
    </source>
</evidence>
<keyword evidence="4 7" id="KW-0732">Signal</keyword>
<gene>
    <name evidence="9" type="primary">flgA</name>
    <name evidence="9" type="ORF">QTP81_06175</name>
</gene>
<dbReference type="InterPro" id="IPR041231">
    <property type="entry name" value="FlgA_N"/>
</dbReference>
<evidence type="ECO:0000256" key="6">
    <source>
        <dbReference type="ARBA" id="ARBA00025643"/>
    </source>
</evidence>
<comment type="subcellular location">
    <subcellularLocation>
        <location evidence="1 7">Periplasm</location>
    </subcellularLocation>
</comment>
<dbReference type="InterPro" id="IPR017585">
    <property type="entry name" value="SAF_FlgA"/>
</dbReference>
<evidence type="ECO:0000259" key="8">
    <source>
        <dbReference type="SMART" id="SM00858"/>
    </source>
</evidence>
<feature type="domain" description="SAF" evidence="8">
    <location>
        <begin position="124"/>
        <end position="186"/>
    </location>
</feature>
<comment type="caution">
    <text evidence="9">The sequence shown here is derived from an EMBL/GenBank/DDBJ whole genome shotgun (WGS) entry which is preliminary data.</text>
</comment>
<evidence type="ECO:0000313" key="9">
    <source>
        <dbReference type="EMBL" id="MDM7860177.1"/>
    </source>
</evidence>
<keyword evidence="9" id="KW-0966">Cell projection</keyword>
<dbReference type="NCBIfam" id="TIGR03170">
    <property type="entry name" value="flgA_cterm"/>
    <property type="match status" value="1"/>
</dbReference>
<feature type="chain" id="PRO_5044983366" description="Flagella basal body P-ring formation protein FlgA" evidence="7">
    <location>
        <begin position="24"/>
        <end position="246"/>
    </location>
</feature>
<dbReference type="SMART" id="SM00858">
    <property type="entry name" value="SAF"/>
    <property type="match status" value="1"/>
</dbReference>
<protein>
    <recommendedName>
        <fullName evidence="3 7">Flagella basal body P-ring formation protein FlgA</fullName>
    </recommendedName>
</protein>
<name>A0ABT7SXA1_9ALTE</name>
<comment type="function">
    <text evidence="6 7">Involved in the assembly process of the P-ring formation. It may associate with FlgF on the rod constituting a structure essential for the P-ring assembly or may act as a modulator protein for the P-ring assembly.</text>
</comment>
<dbReference type="RefSeq" id="WP_289364425.1">
    <property type="nucleotide sequence ID" value="NZ_JAUCBP010000006.1"/>
</dbReference>
<dbReference type="Gene3D" id="3.90.1210.10">
    <property type="entry name" value="Antifreeze-like/N-acetylneuraminic acid synthase C-terminal domain"/>
    <property type="match status" value="1"/>
</dbReference>
<evidence type="ECO:0000256" key="4">
    <source>
        <dbReference type="ARBA" id="ARBA00022729"/>
    </source>
</evidence>
<keyword evidence="7" id="KW-1005">Bacterial flagellum biogenesis</keyword>
<dbReference type="InterPro" id="IPR039246">
    <property type="entry name" value="Flagellar_FlgA"/>
</dbReference>